<evidence type="ECO:0000313" key="2">
    <source>
        <dbReference type="EMBL" id="JAH26546.1"/>
    </source>
</evidence>
<reference evidence="2" key="2">
    <citation type="journal article" date="2015" name="Fish Shellfish Immunol.">
        <title>Early steps in the European eel (Anguilla anguilla)-Vibrio vulnificus interaction in the gills: Role of the RtxA13 toxin.</title>
        <authorList>
            <person name="Callol A."/>
            <person name="Pajuelo D."/>
            <person name="Ebbesson L."/>
            <person name="Teles M."/>
            <person name="MacKenzie S."/>
            <person name="Amaro C."/>
        </authorList>
    </citation>
    <scope>NUCLEOTIDE SEQUENCE</scope>
</reference>
<accession>A0A0E9RBM6</accession>
<evidence type="ECO:0000256" key="1">
    <source>
        <dbReference type="SAM" id="MobiDB-lite"/>
    </source>
</evidence>
<feature type="region of interest" description="Disordered" evidence="1">
    <location>
        <begin position="1"/>
        <end position="23"/>
    </location>
</feature>
<dbReference type="AlphaFoldDB" id="A0A0E9RBM6"/>
<dbReference type="EMBL" id="GBXM01082031">
    <property type="protein sequence ID" value="JAH26546.1"/>
    <property type="molecule type" value="Transcribed_RNA"/>
</dbReference>
<sequence length="23" mass="2827">MQPKPCSEKKRTRITRKTLAYQY</sequence>
<proteinExistence type="predicted"/>
<reference evidence="2" key="1">
    <citation type="submission" date="2014-11" db="EMBL/GenBank/DDBJ databases">
        <authorList>
            <person name="Amaro Gonzalez C."/>
        </authorList>
    </citation>
    <scope>NUCLEOTIDE SEQUENCE</scope>
</reference>
<protein>
    <submittedName>
        <fullName evidence="2">Uncharacterized protein</fullName>
    </submittedName>
</protein>
<name>A0A0E9RBM6_ANGAN</name>
<organism evidence="2">
    <name type="scientific">Anguilla anguilla</name>
    <name type="common">European freshwater eel</name>
    <name type="synonym">Muraena anguilla</name>
    <dbReference type="NCBI Taxonomy" id="7936"/>
    <lineage>
        <taxon>Eukaryota</taxon>
        <taxon>Metazoa</taxon>
        <taxon>Chordata</taxon>
        <taxon>Craniata</taxon>
        <taxon>Vertebrata</taxon>
        <taxon>Euteleostomi</taxon>
        <taxon>Actinopterygii</taxon>
        <taxon>Neopterygii</taxon>
        <taxon>Teleostei</taxon>
        <taxon>Anguilliformes</taxon>
        <taxon>Anguillidae</taxon>
        <taxon>Anguilla</taxon>
    </lineage>
</organism>